<dbReference type="Proteomes" id="UP000232688">
    <property type="component" value="Unassembled WGS sequence"/>
</dbReference>
<dbReference type="InterPro" id="IPR013761">
    <property type="entry name" value="SAM/pointed_sf"/>
</dbReference>
<name>A0A2N0R5C7_9GLOM</name>
<dbReference type="AlphaFoldDB" id="A0A2N0R5C7"/>
<comment type="caution">
    <text evidence="2">The sequence shown here is derived from an EMBL/GenBank/DDBJ whole genome shotgun (WGS) entry which is preliminary data.</text>
</comment>
<protein>
    <recommendedName>
        <fullName evidence="1">SAM domain-containing protein</fullName>
    </recommendedName>
</protein>
<reference evidence="2 3" key="1">
    <citation type="submission" date="2017-10" db="EMBL/GenBank/DDBJ databases">
        <title>Extensive intraspecific genome diversity in a model arbuscular mycorrhizal fungus.</title>
        <authorList>
            <person name="Chen E.C.H."/>
            <person name="Morin E."/>
            <person name="Baudet D."/>
            <person name="Noel J."/>
            <person name="Ndikumana S."/>
            <person name="Charron P."/>
            <person name="St-Onge C."/>
            <person name="Giorgi J."/>
            <person name="Grigoriev I.V."/>
            <person name="Roux C."/>
            <person name="Martin F.M."/>
            <person name="Corradi N."/>
        </authorList>
    </citation>
    <scope>NUCLEOTIDE SEQUENCE [LARGE SCALE GENOMIC DNA]</scope>
    <source>
        <strain evidence="2 3">A1</strain>
    </source>
</reference>
<evidence type="ECO:0000259" key="1">
    <source>
        <dbReference type="Pfam" id="PF07647"/>
    </source>
</evidence>
<evidence type="ECO:0000313" key="2">
    <source>
        <dbReference type="EMBL" id="PKC58493.1"/>
    </source>
</evidence>
<organism evidence="2 3">
    <name type="scientific">Rhizophagus irregularis</name>
    <dbReference type="NCBI Taxonomy" id="588596"/>
    <lineage>
        <taxon>Eukaryota</taxon>
        <taxon>Fungi</taxon>
        <taxon>Fungi incertae sedis</taxon>
        <taxon>Mucoromycota</taxon>
        <taxon>Glomeromycotina</taxon>
        <taxon>Glomeromycetes</taxon>
        <taxon>Glomerales</taxon>
        <taxon>Glomeraceae</taxon>
        <taxon>Rhizophagus</taxon>
    </lineage>
</organism>
<dbReference type="SUPFAM" id="SSF47769">
    <property type="entry name" value="SAM/Pointed domain"/>
    <property type="match status" value="1"/>
</dbReference>
<gene>
    <name evidence="2" type="ORF">RhiirA1_495538</name>
</gene>
<dbReference type="Gene3D" id="1.10.150.50">
    <property type="entry name" value="Transcription Factor, Ets-1"/>
    <property type="match status" value="1"/>
</dbReference>
<dbReference type="VEuPathDB" id="FungiDB:RhiirFUN_023660"/>
<dbReference type="InterPro" id="IPR001660">
    <property type="entry name" value="SAM"/>
</dbReference>
<evidence type="ECO:0000313" key="3">
    <source>
        <dbReference type="Proteomes" id="UP000232688"/>
    </source>
</evidence>
<proteinExistence type="predicted"/>
<sequence length="189" mass="22156">MGTQLIDERCWKKFLLDYQKILSSKKELFVIVEIKEKRNKRLKSDVDLEISQLSDQRKVSKSSSNIVPKESNIDEESSKKAAIIMELTKKWFCQEHSRTCFIDTTRHIQLTPHHLTSWANAIITIEQFLEDLDKEYGANTFTKYLDAFKEQEVDVLDIINFKDNDWITLGIEKVGPKSKIIRALDKYNK</sequence>
<dbReference type="EMBL" id="LLXH01001531">
    <property type="protein sequence ID" value="PKC58493.1"/>
    <property type="molecule type" value="Genomic_DNA"/>
</dbReference>
<feature type="domain" description="SAM" evidence="1">
    <location>
        <begin position="141"/>
        <end position="185"/>
    </location>
</feature>
<dbReference type="VEuPathDB" id="FungiDB:FUN_007719"/>
<reference evidence="2 3" key="2">
    <citation type="submission" date="2017-10" db="EMBL/GenBank/DDBJ databases">
        <title>Genome analyses suggest a sexual origin of heterokaryosis in a supposedly ancient asexual fungus.</title>
        <authorList>
            <person name="Corradi N."/>
            <person name="Sedzielewska K."/>
            <person name="Noel J."/>
            <person name="Charron P."/>
            <person name="Farinelli L."/>
            <person name="Marton T."/>
            <person name="Kruger M."/>
            <person name="Pelin A."/>
            <person name="Brachmann A."/>
            <person name="Corradi N."/>
        </authorList>
    </citation>
    <scope>NUCLEOTIDE SEQUENCE [LARGE SCALE GENOMIC DNA]</scope>
    <source>
        <strain evidence="2 3">A1</strain>
    </source>
</reference>
<dbReference type="VEuPathDB" id="FungiDB:RhiirA1_495538"/>
<accession>A0A2N0R5C7</accession>
<dbReference type="Pfam" id="PF07647">
    <property type="entry name" value="SAM_2"/>
    <property type="match status" value="1"/>
</dbReference>